<dbReference type="OrthoDB" id="347678at2759"/>
<dbReference type="GeneID" id="34623387"/>
<dbReference type="RefSeq" id="XP_026190385.1">
    <property type="nucleotide sequence ID" value="XM_026334600.1"/>
</dbReference>
<feature type="compositionally biased region" description="Low complexity" evidence="1">
    <location>
        <begin position="95"/>
        <end position="107"/>
    </location>
</feature>
<dbReference type="AlphaFoldDB" id="A0A6P6RTE6"/>
<evidence type="ECO:0000313" key="3">
    <source>
        <dbReference type="RefSeq" id="XP_026190385.1"/>
    </source>
</evidence>
<proteinExistence type="predicted"/>
<organism evidence="2 3">
    <name type="scientific">Cyclospora cayetanensis</name>
    <dbReference type="NCBI Taxonomy" id="88456"/>
    <lineage>
        <taxon>Eukaryota</taxon>
        <taxon>Sar</taxon>
        <taxon>Alveolata</taxon>
        <taxon>Apicomplexa</taxon>
        <taxon>Conoidasida</taxon>
        <taxon>Coccidia</taxon>
        <taxon>Eucoccidiorida</taxon>
        <taxon>Eimeriorina</taxon>
        <taxon>Eimeriidae</taxon>
        <taxon>Cyclospora</taxon>
    </lineage>
</organism>
<protein>
    <submittedName>
        <fullName evidence="3">Uncharacterized protein</fullName>
    </submittedName>
</protein>
<feature type="compositionally biased region" description="Basic and acidic residues" evidence="1">
    <location>
        <begin position="178"/>
        <end position="190"/>
    </location>
</feature>
<feature type="compositionally biased region" description="Low complexity" evidence="1">
    <location>
        <begin position="136"/>
        <end position="151"/>
    </location>
</feature>
<sequence length="318" mass="34570">MSPRRPKKSQRPEEPPVTPTPQPTPVGSLEGNLSSSSSSGSSPTATAAALAALAADPSPQLAMSSNEPQVQAARETAAAELKPATSEKKKASSVALEEAAETAMASATQGDAAKRPPAEADDTPRTFSSGKEQSDSKTPPSSLSSPQMSRSFSREASQPQSPKAAELKPKVLLPIQSRDPHERRMSSADEVDTDARIRLHTPQGPVPIGIWDLTRFKYWHYDHYQELRREWLLQRKSLTPETRQFAIPHSGVDYFYHKAPFLAHTGPLSLTSMTPQCILPTGDRLTADTDIRRLVKDKLRENATADANLTKLCVLSCL</sequence>
<reference evidence="3" key="1">
    <citation type="submission" date="2025-08" db="UniProtKB">
        <authorList>
            <consortium name="RefSeq"/>
        </authorList>
    </citation>
    <scope>IDENTIFICATION</scope>
</reference>
<feature type="compositionally biased region" description="Basic and acidic residues" evidence="1">
    <location>
        <begin position="112"/>
        <end position="124"/>
    </location>
</feature>
<gene>
    <name evidence="3" type="primary">LOC34623387</name>
</gene>
<feature type="compositionally biased region" description="Pro residues" evidence="1">
    <location>
        <begin position="15"/>
        <end position="24"/>
    </location>
</feature>
<keyword evidence="2" id="KW-1185">Reference proteome</keyword>
<dbReference type="Proteomes" id="UP000515125">
    <property type="component" value="Unplaced"/>
</dbReference>
<evidence type="ECO:0000256" key="1">
    <source>
        <dbReference type="SAM" id="MobiDB-lite"/>
    </source>
</evidence>
<name>A0A6P6RTE6_9EIME</name>
<feature type="region of interest" description="Disordered" evidence="1">
    <location>
        <begin position="1"/>
        <end position="190"/>
    </location>
</feature>
<feature type="compositionally biased region" description="Low complexity" evidence="1">
    <location>
        <begin position="33"/>
        <end position="62"/>
    </location>
</feature>
<evidence type="ECO:0000313" key="2">
    <source>
        <dbReference type="Proteomes" id="UP000515125"/>
    </source>
</evidence>
<accession>A0A6P6RTE6</accession>